<comment type="caution">
    <text evidence="4">The sequence shown here is derived from an EMBL/GenBank/DDBJ whole genome shotgun (WGS) entry which is preliminary data.</text>
</comment>
<dbReference type="InterPro" id="IPR037284">
    <property type="entry name" value="SUF_FeS_clus_asmbl_SufBD_sf"/>
</dbReference>
<dbReference type="AlphaFoldDB" id="A0A5C8P3V3"/>
<feature type="domain" description="SUF system FeS cluster assembly SufBD N-terminal" evidence="3">
    <location>
        <begin position="2"/>
        <end position="169"/>
    </location>
</feature>
<dbReference type="InterPro" id="IPR045595">
    <property type="entry name" value="SufBD_N"/>
</dbReference>
<dbReference type="PANTHER" id="PTHR43575:SF1">
    <property type="entry name" value="PROTEIN ABCI7, CHLOROPLASTIC"/>
    <property type="match status" value="1"/>
</dbReference>
<accession>A0A5C8P3V3</accession>
<keyword evidence="5" id="KW-1185">Reference proteome</keyword>
<dbReference type="Pfam" id="PF19295">
    <property type="entry name" value="SufBD_N"/>
    <property type="match status" value="1"/>
</dbReference>
<dbReference type="RefSeq" id="WP_147702487.1">
    <property type="nucleotide sequence ID" value="NZ_VDUY01000001.1"/>
</dbReference>
<dbReference type="Pfam" id="PF01458">
    <property type="entry name" value="SUFBD_core"/>
    <property type="match status" value="1"/>
</dbReference>
<dbReference type="OrthoDB" id="9768262at2"/>
<dbReference type="InterPro" id="IPR055346">
    <property type="entry name" value="Fe-S_cluster_assembly_SufBD"/>
</dbReference>
<sequence length="441" mass="46826">MSAAETWLASFRARAAGLPGAGLPWLDRVRAQAIERFAAEGWPSGRLEAWRHTSLLFLNNESFAPAPAGGVDEAAIRNEVAALRAADGGHWLVFVDGRHAPALSQIGSLPAGARIEPLSAALARKADSVESLFGDASQGGSPAALNAALATDGACVELAAGVALEAPVHLVFVAGQAGSSAQVRNLVRAGANAQATVVEHYVASSADAATLTNAVTRIEADADARITHLKLQQESERAIHLASIDASQARGARFESHSMSFGARLARHDIVTRFGGEGCETLLNGLYHVDGKRHVDHHTRIEHLSPRGTSHEYYRGILDGEARGVFSGRIVVAPGAVRTDAMQRADNLLLSPRAEADARPELEIYADDVKCSHGATVGQIDEASLFYLRTRGIDEAHARNLLTWAFAAEVLARIELAPLRERATQAIRSRLPGGELLETMA</sequence>
<organism evidence="4 5">
    <name type="scientific">Zeimonas arvi</name>
    <dbReference type="NCBI Taxonomy" id="2498847"/>
    <lineage>
        <taxon>Bacteria</taxon>
        <taxon>Pseudomonadati</taxon>
        <taxon>Pseudomonadota</taxon>
        <taxon>Betaproteobacteria</taxon>
        <taxon>Burkholderiales</taxon>
        <taxon>Burkholderiaceae</taxon>
        <taxon>Zeimonas</taxon>
    </lineage>
</organism>
<feature type="domain" description="SUF system FeS cluster assembly SufBD core" evidence="2">
    <location>
        <begin position="175"/>
        <end position="406"/>
    </location>
</feature>
<evidence type="ECO:0000256" key="1">
    <source>
        <dbReference type="ARBA" id="ARBA00043967"/>
    </source>
</evidence>
<protein>
    <submittedName>
        <fullName evidence="4">Fe-S cluster assembly protein SufD</fullName>
    </submittedName>
</protein>
<dbReference type="InterPro" id="IPR011542">
    <property type="entry name" value="SUF_FeS_clus_asmbl_SufD"/>
</dbReference>
<gene>
    <name evidence="4" type="primary">sufD</name>
    <name evidence="4" type="ORF">FHP08_01260</name>
</gene>
<dbReference type="Proteomes" id="UP000321548">
    <property type="component" value="Unassembled WGS sequence"/>
</dbReference>
<evidence type="ECO:0000259" key="3">
    <source>
        <dbReference type="Pfam" id="PF19295"/>
    </source>
</evidence>
<evidence type="ECO:0000259" key="2">
    <source>
        <dbReference type="Pfam" id="PF01458"/>
    </source>
</evidence>
<proteinExistence type="inferred from homology"/>
<dbReference type="InterPro" id="IPR000825">
    <property type="entry name" value="SUF_FeS_clus_asmbl_SufBD_core"/>
</dbReference>
<dbReference type="NCBIfam" id="TIGR01981">
    <property type="entry name" value="sufD"/>
    <property type="match status" value="1"/>
</dbReference>
<comment type="similarity">
    <text evidence="1">Belongs to the iron-sulfur cluster assembly SufBD family.</text>
</comment>
<evidence type="ECO:0000313" key="5">
    <source>
        <dbReference type="Proteomes" id="UP000321548"/>
    </source>
</evidence>
<dbReference type="GO" id="GO:0016226">
    <property type="term" value="P:iron-sulfur cluster assembly"/>
    <property type="evidence" value="ECO:0007669"/>
    <property type="project" value="InterPro"/>
</dbReference>
<dbReference type="SUPFAM" id="SSF101960">
    <property type="entry name" value="Stabilizer of iron transporter SufD"/>
    <property type="match status" value="1"/>
</dbReference>
<reference evidence="4 5" key="1">
    <citation type="submission" date="2019-06" db="EMBL/GenBank/DDBJ databases">
        <title>Quisquiliibacterium sp. nov., isolated from a maize field.</title>
        <authorList>
            <person name="Lin S.-Y."/>
            <person name="Tsai C.-F."/>
            <person name="Young C.-C."/>
        </authorList>
    </citation>
    <scope>NUCLEOTIDE SEQUENCE [LARGE SCALE GENOMIC DNA]</scope>
    <source>
        <strain evidence="4 5">CC-CFT501</strain>
    </source>
</reference>
<evidence type="ECO:0000313" key="4">
    <source>
        <dbReference type="EMBL" id="TXL68346.1"/>
    </source>
</evidence>
<name>A0A5C8P3V3_9BURK</name>
<dbReference type="PANTHER" id="PTHR43575">
    <property type="entry name" value="PROTEIN ABCI7, CHLOROPLASTIC"/>
    <property type="match status" value="1"/>
</dbReference>
<dbReference type="EMBL" id="VDUY01000001">
    <property type="protein sequence ID" value="TXL68346.1"/>
    <property type="molecule type" value="Genomic_DNA"/>
</dbReference>